<protein>
    <submittedName>
        <fullName evidence="1">Uncharacterized protein</fullName>
    </submittedName>
</protein>
<evidence type="ECO:0000313" key="1">
    <source>
        <dbReference type="EMBL" id="SVE20807.1"/>
    </source>
</evidence>
<accession>A0A383BKZ7</accession>
<dbReference type="AlphaFoldDB" id="A0A383BKZ7"/>
<feature type="non-terminal residue" evidence="1">
    <location>
        <position position="53"/>
    </location>
</feature>
<proteinExistence type="predicted"/>
<gene>
    <name evidence="1" type="ORF">METZ01_LOCUS473661</name>
</gene>
<sequence length="53" mass="5849">MQIMISEDLNRFSISLPKQGRLLGLDLVAKTIGLALSDISRRKEGLSLFTTNS</sequence>
<dbReference type="EMBL" id="UINC01201457">
    <property type="protein sequence ID" value="SVE20807.1"/>
    <property type="molecule type" value="Genomic_DNA"/>
</dbReference>
<name>A0A383BKZ7_9ZZZZ</name>
<reference evidence="1" key="1">
    <citation type="submission" date="2018-05" db="EMBL/GenBank/DDBJ databases">
        <authorList>
            <person name="Lanie J.A."/>
            <person name="Ng W.-L."/>
            <person name="Kazmierczak K.M."/>
            <person name="Andrzejewski T.M."/>
            <person name="Davidsen T.M."/>
            <person name="Wayne K.J."/>
            <person name="Tettelin H."/>
            <person name="Glass J.I."/>
            <person name="Rusch D."/>
            <person name="Podicherti R."/>
            <person name="Tsui H.-C.T."/>
            <person name="Winkler M.E."/>
        </authorList>
    </citation>
    <scope>NUCLEOTIDE SEQUENCE</scope>
</reference>
<organism evidence="1">
    <name type="scientific">marine metagenome</name>
    <dbReference type="NCBI Taxonomy" id="408172"/>
    <lineage>
        <taxon>unclassified sequences</taxon>
        <taxon>metagenomes</taxon>
        <taxon>ecological metagenomes</taxon>
    </lineage>
</organism>